<keyword evidence="3" id="KW-1185">Reference proteome</keyword>
<protein>
    <recommendedName>
        <fullName evidence="4">REJ domain-containing protein</fullName>
    </recommendedName>
</protein>
<reference evidence="3" key="1">
    <citation type="journal article" date="2019" name="Int. J. Syst. Evol. Microbiol.">
        <title>The Global Catalogue of Microorganisms (GCM) 10K type strain sequencing project: providing services to taxonomists for standard genome sequencing and annotation.</title>
        <authorList>
            <consortium name="The Broad Institute Genomics Platform"/>
            <consortium name="The Broad Institute Genome Sequencing Center for Infectious Disease"/>
            <person name="Wu L."/>
            <person name="Ma J."/>
        </authorList>
    </citation>
    <scope>NUCLEOTIDE SEQUENCE [LARGE SCALE GENOMIC DNA]</scope>
    <source>
        <strain evidence="3">NBRC 111756</strain>
    </source>
</reference>
<evidence type="ECO:0000313" key="2">
    <source>
        <dbReference type="EMBL" id="MFC6669812.1"/>
    </source>
</evidence>
<proteinExistence type="predicted"/>
<feature type="region of interest" description="Disordered" evidence="1">
    <location>
        <begin position="1"/>
        <end position="20"/>
    </location>
</feature>
<feature type="region of interest" description="Disordered" evidence="1">
    <location>
        <begin position="26"/>
        <end position="58"/>
    </location>
</feature>
<comment type="caution">
    <text evidence="2">The sequence shown here is derived from an EMBL/GenBank/DDBJ whole genome shotgun (WGS) entry which is preliminary data.</text>
</comment>
<sequence length="65" mass="6475">MAPASPGLSASARASGRRASRIRFSVASSTSARAPSRHGSASISSSAISVSASAASGARYTWLVH</sequence>
<dbReference type="Proteomes" id="UP001596422">
    <property type="component" value="Unassembled WGS sequence"/>
</dbReference>
<evidence type="ECO:0000256" key="1">
    <source>
        <dbReference type="SAM" id="MobiDB-lite"/>
    </source>
</evidence>
<feature type="compositionally biased region" description="Low complexity" evidence="1">
    <location>
        <begin position="1"/>
        <end position="14"/>
    </location>
</feature>
<dbReference type="EMBL" id="JBHSWE010000001">
    <property type="protein sequence ID" value="MFC6669812.1"/>
    <property type="molecule type" value="Genomic_DNA"/>
</dbReference>
<organism evidence="2 3">
    <name type="scientific">Marinobacterium aestuariivivens</name>
    <dbReference type="NCBI Taxonomy" id="1698799"/>
    <lineage>
        <taxon>Bacteria</taxon>
        <taxon>Pseudomonadati</taxon>
        <taxon>Pseudomonadota</taxon>
        <taxon>Gammaproteobacteria</taxon>
        <taxon>Oceanospirillales</taxon>
        <taxon>Oceanospirillaceae</taxon>
        <taxon>Marinobacterium</taxon>
    </lineage>
</organism>
<gene>
    <name evidence="2" type="ORF">ACFQDL_06720</name>
</gene>
<feature type="compositionally biased region" description="Low complexity" evidence="1">
    <location>
        <begin position="39"/>
        <end position="58"/>
    </location>
</feature>
<name>A0ABW1ZX86_9GAMM</name>
<evidence type="ECO:0000313" key="3">
    <source>
        <dbReference type="Proteomes" id="UP001596422"/>
    </source>
</evidence>
<accession>A0ABW1ZX86</accession>
<evidence type="ECO:0008006" key="4">
    <source>
        <dbReference type="Google" id="ProtNLM"/>
    </source>
</evidence>
<dbReference type="RefSeq" id="WP_379913482.1">
    <property type="nucleotide sequence ID" value="NZ_JBHSWE010000001.1"/>
</dbReference>